<evidence type="ECO:0000313" key="2">
    <source>
        <dbReference type="Proteomes" id="UP000005939"/>
    </source>
</evidence>
<dbReference type="Proteomes" id="UP000005939">
    <property type="component" value="Unassembled WGS sequence"/>
</dbReference>
<sequence>MRDKLVEIIRKTKLLEDGKVFANFPIRVPQDRLPCIYVSSPADRAEAITVGTPVFKRTATLVIQYFCSFVHTEDGTLQLDDILYQLEDAIMCDYEFQQLVERISSFDTDVIFNADTSKPIAEIRFVMTCEYHENYHPVGPELTHISGQTI</sequence>
<dbReference type="STRING" id="1088868.CIN_09560"/>
<dbReference type="AlphaFoldDB" id="G6F010"/>
<name>G6F010_9PROT</name>
<gene>
    <name evidence="1" type="ORF">CIN_09560</name>
</gene>
<organism evidence="1 2">
    <name type="scientific">Commensalibacter intestini A911</name>
    <dbReference type="NCBI Taxonomy" id="1088868"/>
    <lineage>
        <taxon>Bacteria</taxon>
        <taxon>Pseudomonadati</taxon>
        <taxon>Pseudomonadota</taxon>
        <taxon>Alphaproteobacteria</taxon>
        <taxon>Acetobacterales</taxon>
        <taxon>Acetobacteraceae</taxon>
    </lineage>
</organism>
<evidence type="ECO:0000313" key="1">
    <source>
        <dbReference type="EMBL" id="EHD14092.1"/>
    </source>
</evidence>
<protein>
    <submittedName>
        <fullName evidence="1">Uncharacterized protein</fullName>
    </submittedName>
</protein>
<proteinExistence type="predicted"/>
<reference evidence="1 2" key="1">
    <citation type="submission" date="2011-10" db="EMBL/GenBank/DDBJ databases">
        <title>Genome Sequence of Commensalibacter intestini A911, isolated from Drosophila gut.</title>
        <authorList>
            <person name="Lee W.-J."/>
            <person name="Kim E.-K."/>
        </authorList>
    </citation>
    <scope>NUCLEOTIDE SEQUENCE [LARGE SCALE GENOMIC DNA]</scope>
    <source>
        <strain evidence="1 2">A911</strain>
    </source>
</reference>
<accession>G6F010</accession>
<comment type="caution">
    <text evidence="1">The sequence shown here is derived from an EMBL/GenBank/DDBJ whole genome shotgun (WGS) entry which is preliminary data.</text>
</comment>
<dbReference type="EMBL" id="AGFR01000005">
    <property type="protein sequence ID" value="EHD14092.1"/>
    <property type="molecule type" value="Genomic_DNA"/>
</dbReference>